<dbReference type="RefSeq" id="WP_147205293.1">
    <property type="nucleotide sequence ID" value="NZ_BJYT01000017.1"/>
</dbReference>
<dbReference type="EMBL" id="BJYT01000017">
    <property type="protein sequence ID" value="GEO11181.1"/>
    <property type="molecule type" value="Genomic_DNA"/>
</dbReference>
<feature type="domain" description="Histidine kinase" evidence="7">
    <location>
        <begin position="1162"/>
        <end position="1251"/>
    </location>
</feature>
<dbReference type="NCBIfam" id="TIGR00229">
    <property type="entry name" value="sensory_box"/>
    <property type="match status" value="6"/>
</dbReference>
<dbReference type="SMART" id="SM00091">
    <property type="entry name" value="PAS"/>
    <property type="match status" value="7"/>
</dbReference>
<dbReference type="Pfam" id="PF00989">
    <property type="entry name" value="PAS"/>
    <property type="match status" value="2"/>
</dbReference>
<feature type="domain" description="PAC" evidence="9">
    <location>
        <begin position="95"/>
        <end position="147"/>
    </location>
</feature>
<feature type="domain" description="PAS" evidence="8">
    <location>
        <begin position="782"/>
        <end position="831"/>
    </location>
</feature>
<dbReference type="EC" id="2.7.13.3" evidence="2"/>
<proteinExistence type="predicted"/>
<dbReference type="PROSITE" id="PS50112">
    <property type="entry name" value="PAS"/>
    <property type="match status" value="6"/>
</dbReference>
<reference evidence="10 11" key="1">
    <citation type="submission" date="2019-07" db="EMBL/GenBank/DDBJ databases">
        <title>Whole genome shotgun sequence of Segetibacter aerophilus NBRC 106135.</title>
        <authorList>
            <person name="Hosoyama A."/>
            <person name="Uohara A."/>
            <person name="Ohji S."/>
            <person name="Ichikawa N."/>
        </authorList>
    </citation>
    <scope>NUCLEOTIDE SEQUENCE [LARGE SCALE GENOMIC DNA]</scope>
    <source>
        <strain evidence="10 11">NBRC 106135</strain>
    </source>
</reference>
<feature type="coiled-coil region" evidence="6">
    <location>
        <begin position="135"/>
        <end position="169"/>
    </location>
</feature>
<dbReference type="InterPro" id="IPR005467">
    <property type="entry name" value="His_kinase_dom"/>
</dbReference>
<evidence type="ECO:0000313" key="11">
    <source>
        <dbReference type="Proteomes" id="UP000321513"/>
    </source>
</evidence>
<dbReference type="Proteomes" id="UP000321513">
    <property type="component" value="Unassembled WGS sequence"/>
</dbReference>
<feature type="domain" description="PAC" evidence="9">
    <location>
        <begin position="477"/>
        <end position="529"/>
    </location>
</feature>
<dbReference type="AlphaFoldDB" id="A0A512BGT5"/>
<dbReference type="GO" id="GO:0046983">
    <property type="term" value="F:protein dimerization activity"/>
    <property type="evidence" value="ECO:0007669"/>
    <property type="project" value="InterPro"/>
</dbReference>
<keyword evidence="4" id="KW-0808">Transferase</keyword>
<accession>A0A512BGT5</accession>
<feature type="domain" description="PAC" evidence="9">
    <location>
        <begin position="860"/>
        <end position="910"/>
    </location>
</feature>
<evidence type="ECO:0000256" key="2">
    <source>
        <dbReference type="ARBA" id="ARBA00012438"/>
    </source>
</evidence>
<comment type="catalytic activity">
    <reaction evidence="1">
        <text>ATP + protein L-histidine = ADP + protein N-phospho-L-histidine.</text>
        <dbReference type="EC" id="2.7.13.3"/>
    </reaction>
</comment>
<feature type="domain" description="PAS" evidence="8">
    <location>
        <begin position="22"/>
        <end position="78"/>
    </location>
</feature>
<dbReference type="InterPro" id="IPR013655">
    <property type="entry name" value="PAS_fold_3"/>
</dbReference>
<evidence type="ECO:0000256" key="5">
    <source>
        <dbReference type="ARBA" id="ARBA00022777"/>
    </source>
</evidence>
<dbReference type="SUPFAM" id="SSF55785">
    <property type="entry name" value="PYP-like sensor domain (PAS domain)"/>
    <property type="match status" value="8"/>
</dbReference>
<dbReference type="Pfam" id="PF13426">
    <property type="entry name" value="PAS_9"/>
    <property type="match status" value="3"/>
</dbReference>
<evidence type="ECO:0000256" key="6">
    <source>
        <dbReference type="SAM" id="Coils"/>
    </source>
</evidence>
<dbReference type="InterPro" id="IPR000700">
    <property type="entry name" value="PAS-assoc_C"/>
</dbReference>
<dbReference type="OrthoDB" id="5401121at2"/>
<keyword evidence="6" id="KW-0175">Coiled coil</keyword>
<dbReference type="InterPro" id="IPR013767">
    <property type="entry name" value="PAS_fold"/>
</dbReference>
<protein>
    <recommendedName>
        <fullName evidence="2">histidine kinase</fullName>
        <ecNumber evidence="2">2.7.13.3</ecNumber>
    </recommendedName>
</protein>
<dbReference type="Gene3D" id="1.20.5.1930">
    <property type="match status" value="1"/>
</dbReference>
<dbReference type="Gene3D" id="3.30.450.20">
    <property type="entry name" value="PAS domain"/>
    <property type="match status" value="8"/>
</dbReference>
<name>A0A512BGT5_9BACT</name>
<dbReference type="CDD" id="cd16917">
    <property type="entry name" value="HATPase_UhpB-NarQ-NarX-like"/>
    <property type="match status" value="1"/>
</dbReference>
<keyword evidence="3" id="KW-0597">Phosphoprotein</keyword>
<feature type="domain" description="PAC" evidence="9">
    <location>
        <begin position="605"/>
        <end position="657"/>
    </location>
</feature>
<dbReference type="Pfam" id="PF08448">
    <property type="entry name" value="PAS_4"/>
    <property type="match status" value="1"/>
</dbReference>
<feature type="domain" description="PAS" evidence="8">
    <location>
        <begin position="658"/>
        <end position="724"/>
    </location>
</feature>
<feature type="domain" description="PAS" evidence="8">
    <location>
        <begin position="159"/>
        <end position="204"/>
    </location>
</feature>
<evidence type="ECO:0000256" key="3">
    <source>
        <dbReference type="ARBA" id="ARBA00022553"/>
    </source>
</evidence>
<dbReference type="SMART" id="SM00086">
    <property type="entry name" value="PAC"/>
    <property type="match status" value="7"/>
</dbReference>
<dbReference type="GO" id="GO:0016020">
    <property type="term" value="C:membrane"/>
    <property type="evidence" value="ECO:0007669"/>
    <property type="project" value="InterPro"/>
</dbReference>
<dbReference type="SUPFAM" id="SSF55874">
    <property type="entry name" value="ATPase domain of HSP90 chaperone/DNA topoisomerase II/histidine kinase"/>
    <property type="match status" value="1"/>
</dbReference>
<dbReference type="Gene3D" id="3.30.565.10">
    <property type="entry name" value="Histidine kinase-like ATPase, C-terminal domain"/>
    <property type="match status" value="1"/>
</dbReference>
<feature type="domain" description="PAC" evidence="9">
    <location>
        <begin position="348"/>
        <end position="400"/>
    </location>
</feature>
<evidence type="ECO:0000256" key="1">
    <source>
        <dbReference type="ARBA" id="ARBA00000085"/>
    </source>
</evidence>
<dbReference type="PROSITE" id="PS50109">
    <property type="entry name" value="HIS_KIN"/>
    <property type="match status" value="1"/>
</dbReference>
<feature type="domain" description="PAS" evidence="8">
    <location>
        <begin position="911"/>
        <end position="954"/>
    </location>
</feature>
<dbReference type="GO" id="GO:0006355">
    <property type="term" value="P:regulation of DNA-templated transcription"/>
    <property type="evidence" value="ECO:0007669"/>
    <property type="project" value="InterPro"/>
</dbReference>
<dbReference type="PANTHER" id="PTHR43304:SF1">
    <property type="entry name" value="PAC DOMAIN-CONTAINING PROTEIN"/>
    <property type="match status" value="1"/>
</dbReference>
<dbReference type="InterPro" id="IPR003594">
    <property type="entry name" value="HATPase_dom"/>
</dbReference>
<sequence>MPYVTENKKKQPANCCLLEDNSSSIHSVLFNTISDATIVTDRNFLVTNWNRSAEEIFEWSALEAIGQSVRSIAEPLYPGTTPEKVRELLFSKGYWKGEIIAHKKSGEAFSTLVSVGIVRDKEGDISQFVSVIKDISKQKKLEEQLRDLNDQLEQKVVAKTNELADVFNRISAGFIAFDKEGNCTHINTSAASFIGGDIKKLIGQRIWEVAPSLFETAFYSAYLEAANGQQQVRVIEYLELLDKWYEAILYPSDQGMSVFFEDVTDKKKGETALAESELRYRTIVETAQEGIWMTDEDLKTTYVNRKMCEMMEYSSEEIIGKTPFSFRNQNDLQDVLDRAQLRKQGKSEKHESQFITKSGRVLYTQVSTNPIFDHEGKFKGSLAMVTDITYLKAAEEEKEFQRRNRDALINSTTDLIWSVSNDYKLIAGNKAFLNSMKGSLGVEPTVGTPLLSSNDVPTHYLNLWKKLYDKALAGLSFKEEINASLETSSPTSWIIVSFNPIFNNDIVEGVACISRDVTEEKLAEQKLKDSEEKYRRAETMGKLGHWELDLSTSILLWSDEVYRIFELQRKQTTPDYNYFIKHVHPEDKEMLQQVHVLSFTGKKSFNLIHRVVLENGSTKYLHEVAEVHNDDKGQPSTLVGMVQDVTEQKLLEEELRLSENNYRVLFEKNPVPLFMVDANTQQFVEVNEAAVKQYEYSYDEFLSMNLWQLRLKDDNSVVQQLLKQHDTETIIVSTARHKKKNGEIIIVKVTSNKIFYKGKHVWLGSVSEITAEVNYARALKEREQQLSLVFNNTISPMWLLKLEDNETFRIEMVNESLSNVLVLSKEEMVGKLVNATLDMKLFSSFAAKTDEAVRSGVIQKYMTARKVKDDQKIFEVAIIPIKDEQQKVVKLLGVSHDLTEQKEAEQQLIQSEEKYKLLFDKSPVPMWIYDVEAMLFLEINPAAIKQYGYSKEEFFTLTLADISVYGNNGFNADINDEDCRNKFIGTAMHRKKNGKIIRVDISVSTIQFENKRAQLALLIDRTEQENIKDNLITTTKELRELASHLQNVREDERTNMAREIHDELGQQLTGLKMDIAWLNRKLIKQDENVIAKIKSSLQLIDGTINTVRKIASELRPSILDDLGLADAIDWHSHEFCKRTAIEVLFFSEVTEMKFAPKVSIALFRIFQEALTNVARHSGATLVQSSLKKKGDDLILTISDNGSGFDLQELNQRKTLGILGMKERVAILNGKYEISSQPDNGTHVSVRIPLSS</sequence>
<dbReference type="SMART" id="SM00387">
    <property type="entry name" value="HATPase_c"/>
    <property type="match status" value="1"/>
</dbReference>
<dbReference type="GO" id="GO:0000155">
    <property type="term" value="F:phosphorelay sensor kinase activity"/>
    <property type="evidence" value="ECO:0007669"/>
    <property type="project" value="InterPro"/>
</dbReference>
<dbReference type="PROSITE" id="PS50113">
    <property type="entry name" value="PAC"/>
    <property type="match status" value="5"/>
</dbReference>
<feature type="domain" description="PAS" evidence="8">
    <location>
        <begin position="276"/>
        <end position="348"/>
    </location>
</feature>
<comment type="caution">
    <text evidence="10">The sequence shown here is derived from an EMBL/GenBank/DDBJ whole genome shotgun (WGS) entry which is preliminary data.</text>
</comment>
<keyword evidence="11" id="KW-1185">Reference proteome</keyword>
<dbReference type="PANTHER" id="PTHR43304">
    <property type="entry name" value="PHYTOCHROME-LIKE PROTEIN CPH1"/>
    <property type="match status" value="1"/>
</dbReference>
<keyword evidence="5" id="KW-0418">Kinase</keyword>
<organism evidence="10 11">
    <name type="scientific">Segetibacter aerophilus</name>
    <dbReference type="NCBI Taxonomy" id="670293"/>
    <lineage>
        <taxon>Bacteria</taxon>
        <taxon>Pseudomonadati</taxon>
        <taxon>Bacteroidota</taxon>
        <taxon>Chitinophagia</taxon>
        <taxon>Chitinophagales</taxon>
        <taxon>Chitinophagaceae</taxon>
        <taxon>Segetibacter</taxon>
    </lineage>
</organism>
<dbReference type="Pfam" id="PF08447">
    <property type="entry name" value="PAS_3"/>
    <property type="match status" value="1"/>
</dbReference>
<dbReference type="InterPro" id="IPR011712">
    <property type="entry name" value="Sig_transdc_His_kin_sub3_dim/P"/>
</dbReference>
<dbReference type="Pfam" id="PF07730">
    <property type="entry name" value="HisKA_3"/>
    <property type="match status" value="1"/>
</dbReference>
<evidence type="ECO:0000256" key="4">
    <source>
        <dbReference type="ARBA" id="ARBA00022679"/>
    </source>
</evidence>
<evidence type="ECO:0000259" key="7">
    <source>
        <dbReference type="PROSITE" id="PS50109"/>
    </source>
</evidence>
<evidence type="ECO:0000259" key="9">
    <source>
        <dbReference type="PROSITE" id="PS50113"/>
    </source>
</evidence>
<dbReference type="Gene3D" id="2.10.70.100">
    <property type="match status" value="1"/>
</dbReference>
<dbReference type="CDD" id="cd00130">
    <property type="entry name" value="PAS"/>
    <property type="match status" value="5"/>
</dbReference>
<evidence type="ECO:0000259" key="8">
    <source>
        <dbReference type="PROSITE" id="PS50112"/>
    </source>
</evidence>
<dbReference type="Pfam" id="PF02518">
    <property type="entry name" value="HATPase_c"/>
    <property type="match status" value="1"/>
</dbReference>
<dbReference type="InterPro" id="IPR013656">
    <property type="entry name" value="PAS_4"/>
</dbReference>
<gene>
    <name evidence="10" type="ORF">SAE01_36770</name>
</gene>
<dbReference type="InterPro" id="IPR000014">
    <property type="entry name" value="PAS"/>
</dbReference>
<dbReference type="InterPro" id="IPR001610">
    <property type="entry name" value="PAC"/>
</dbReference>
<dbReference type="InterPro" id="IPR052162">
    <property type="entry name" value="Sensor_kinase/Photoreceptor"/>
</dbReference>
<dbReference type="InterPro" id="IPR036890">
    <property type="entry name" value="HATPase_C_sf"/>
</dbReference>
<dbReference type="InterPro" id="IPR035965">
    <property type="entry name" value="PAS-like_dom_sf"/>
</dbReference>
<evidence type="ECO:0000313" key="10">
    <source>
        <dbReference type="EMBL" id="GEO11181.1"/>
    </source>
</evidence>